<evidence type="ECO:0000256" key="1">
    <source>
        <dbReference type="SAM" id="MobiDB-lite"/>
    </source>
</evidence>
<feature type="region of interest" description="Disordered" evidence="1">
    <location>
        <begin position="1"/>
        <end position="20"/>
    </location>
</feature>
<dbReference type="Proteomes" id="UP001630127">
    <property type="component" value="Unassembled WGS sequence"/>
</dbReference>
<reference evidence="2 3" key="1">
    <citation type="submission" date="2024-11" db="EMBL/GenBank/DDBJ databases">
        <title>A near-complete genome assembly of Cinchona calisaya.</title>
        <authorList>
            <person name="Lian D.C."/>
            <person name="Zhao X.W."/>
            <person name="Wei L."/>
        </authorList>
    </citation>
    <scope>NUCLEOTIDE SEQUENCE [LARGE SCALE GENOMIC DNA]</scope>
    <source>
        <tissue evidence="2">Nenye</tissue>
    </source>
</reference>
<keyword evidence="3" id="KW-1185">Reference proteome</keyword>
<proteinExistence type="predicted"/>
<name>A0ABD2ZQH9_9GENT</name>
<accession>A0ABD2ZQH9</accession>
<sequence length="153" mass="16710">MRVVRNNDKRRAETKIEDDEGHHMILPPAMVATATTPITGSLKPVNNPSGKTVPRACYAAPQLQEEVVTAASEMVAASSTRFASSKAVCNDKKGITSARGAVPTIDGHSMSVEDENVAVPADKDMSATMQCLHNCGFFSFYNWFRSFKYLLIR</sequence>
<dbReference type="EMBL" id="JBJUIK010000008">
    <property type="protein sequence ID" value="KAL3520412.1"/>
    <property type="molecule type" value="Genomic_DNA"/>
</dbReference>
<gene>
    <name evidence="2" type="ORF">ACH5RR_018561</name>
</gene>
<dbReference type="AlphaFoldDB" id="A0ABD2ZQH9"/>
<comment type="caution">
    <text evidence="2">The sequence shown here is derived from an EMBL/GenBank/DDBJ whole genome shotgun (WGS) entry which is preliminary data.</text>
</comment>
<organism evidence="2 3">
    <name type="scientific">Cinchona calisaya</name>
    <dbReference type="NCBI Taxonomy" id="153742"/>
    <lineage>
        <taxon>Eukaryota</taxon>
        <taxon>Viridiplantae</taxon>
        <taxon>Streptophyta</taxon>
        <taxon>Embryophyta</taxon>
        <taxon>Tracheophyta</taxon>
        <taxon>Spermatophyta</taxon>
        <taxon>Magnoliopsida</taxon>
        <taxon>eudicotyledons</taxon>
        <taxon>Gunneridae</taxon>
        <taxon>Pentapetalae</taxon>
        <taxon>asterids</taxon>
        <taxon>lamiids</taxon>
        <taxon>Gentianales</taxon>
        <taxon>Rubiaceae</taxon>
        <taxon>Cinchonoideae</taxon>
        <taxon>Cinchoneae</taxon>
        <taxon>Cinchona</taxon>
    </lineage>
</organism>
<evidence type="ECO:0000313" key="3">
    <source>
        <dbReference type="Proteomes" id="UP001630127"/>
    </source>
</evidence>
<protein>
    <submittedName>
        <fullName evidence="2">Uncharacterized protein</fullName>
    </submittedName>
</protein>
<evidence type="ECO:0000313" key="2">
    <source>
        <dbReference type="EMBL" id="KAL3520412.1"/>
    </source>
</evidence>